<dbReference type="PRINTS" id="PR00364">
    <property type="entry name" value="DISEASERSIST"/>
</dbReference>
<evidence type="ECO:0000256" key="6">
    <source>
        <dbReference type="ARBA" id="ARBA00022667"/>
    </source>
</evidence>
<keyword evidence="7" id="KW-0677">Repeat</keyword>
<feature type="domain" description="Disease resistance R13L4/SHOC-2-like LRR" evidence="13">
    <location>
        <begin position="682"/>
        <end position="896"/>
    </location>
</feature>
<evidence type="ECO:0000256" key="9">
    <source>
        <dbReference type="ARBA" id="ARBA00022821"/>
    </source>
</evidence>
<keyword evidence="4" id="KW-0963">Cytoplasm</keyword>
<comment type="caution">
    <text evidence="14">The sequence shown here is derived from an EMBL/GenBank/DDBJ whole genome shotgun (WGS) entry which is preliminary data.</text>
</comment>
<dbReference type="AlphaFoldDB" id="A0ABD2Y2R8"/>
<evidence type="ECO:0000313" key="15">
    <source>
        <dbReference type="Proteomes" id="UP001630127"/>
    </source>
</evidence>
<evidence type="ECO:0000256" key="7">
    <source>
        <dbReference type="ARBA" id="ARBA00022737"/>
    </source>
</evidence>
<dbReference type="SUPFAM" id="SSF52540">
    <property type="entry name" value="P-loop containing nucleoside triphosphate hydrolases"/>
    <property type="match status" value="1"/>
</dbReference>
<evidence type="ECO:0000256" key="10">
    <source>
        <dbReference type="ARBA" id="ARBA00022840"/>
    </source>
</evidence>
<keyword evidence="8" id="KW-0547">Nucleotide-binding</keyword>
<dbReference type="GO" id="GO:0005737">
    <property type="term" value="C:cytoplasm"/>
    <property type="evidence" value="ECO:0007669"/>
    <property type="project" value="UniProtKB-SubCell"/>
</dbReference>
<keyword evidence="9" id="KW-0611">Plant defense</keyword>
<sequence length="1019" mass="116803">MAYAAVTCLIKTLEHLLRFPLLVIKIKDLQMNFPMSRGTDIPTDFLLEEFLRITPLMLSVSYKWSGIDDFMNPGKMKKLHNRIRRAFGCPVKWDSFCKPFIYGHGGVSICASRKAKYFFCEKAAKMVVLCDHLRLLRDSLGDSANMCNDREMLKYLEGLIIDVSYTSEDFIEELLFDSSIELEMMNFVNSVSNVDPRYLLGRVKFETDVRNIVDQRSGLYHSLQETLEKVDSIRRELRKIHAAKQTITGNLEFGDVSFKDSEPVTENLQLGDASVKESTRCTPSWKTEVIGLDDDLLSILDRLTMVPSGLERMAIVGMGGIGKTTLARRVFDEPLIGYHFYVRAWVTVSQGCRVRDLLLGLLDCPTQATDERYKKSNEQLAEDLYRSLKGKRYLIVMDDLWDTKAWDDVKRCFPDDKNGSRILVTTRLMKVADYVKPKVPPHCMNLLDVDHSWKLLHEKVFGKEDCPPELVDIGKRIARKCRGLPLAIVVLAGLLSRVRRTSDCWNGIADSVSSVVNTDPEQCMKILSLSYNHLPHYQRACFLYMGAFPEDCEIEAQKLINLWVAEGFLDTKKAIGIDEGKYLFLSSTGTSVEHLAEYYLEDLIARSLVLVGKRSFSGKIKTCRIHDLLRDLCLKEAQTKRFMHVLKRGTEGLPTDMNNQRRLCFHSDFSNDFLSVPKMPLVRSFLCFTLGSGFVPDIMFFHLGFKLLRVLDVISLHFEHFPVQIITLVHLRYLALTATFELPVSLSKLRNLRTLIIHGPWISTEYGEVPTLLLEYWNMPWLRHLRTSVACYLSNPFITKMDLRCPLSPKNLQSLSTITFTNCTKEVFAIMPCLKKLGICETEEDYSSDESSKCLSNLVYLQQLQALKCSFYEQTTKARISLHTFPSNLRKLTLSWSYMPWESMITIAKLPFLEVLKLKNYAFQGTEWEPSEEGFRYLKQLLIENTDLVHWKASSFHFPRLQHLILKSCKLLEEIPFGVGEIATLQLIELHSCSESAEISTTAIKEIIEGLDIHLRSNQ</sequence>
<dbReference type="EMBL" id="JBJUIK010000015">
    <property type="protein sequence ID" value="KAL3501837.1"/>
    <property type="molecule type" value="Genomic_DNA"/>
</dbReference>
<keyword evidence="10" id="KW-0067">ATP-binding</keyword>
<dbReference type="PANTHER" id="PTHR23155">
    <property type="entry name" value="DISEASE RESISTANCE PROTEIN RP"/>
    <property type="match status" value="1"/>
</dbReference>
<evidence type="ECO:0000256" key="3">
    <source>
        <dbReference type="ARBA" id="ARBA00008894"/>
    </source>
</evidence>
<comment type="subcellular location">
    <subcellularLocation>
        <location evidence="2">Cytoplasm</location>
    </subcellularLocation>
</comment>
<dbReference type="FunFam" id="3.40.50.300:FF:001091">
    <property type="entry name" value="Probable disease resistance protein At1g61300"/>
    <property type="match status" value="1"/>
</dbReference>
<dbReference type="InterPro" id="IPR036388">
    <property type="entry name" value="WH-like_DNA-bd_sf"/>
</dbReference>
<dbReference type="Gene3D" id="1.10.10.10">
    <property type="entry name" value="Winged helix-like DNA-binding domain superfamily/Winged helix DNA-binding domain"/>
    <property type="match status" value="1"/>
</dbReference>
<dbReference type="GO" id="GO:0051607">
    <property type="term" value="P:defense response to virus"/>
    <property type="evidence" value="ECO:0007669"/>
    <property type="project" value="UniProtKB-ARBA"/>
</dbReference>
<dbReference type="InterPro" id="IPR042197">
    <property type="entry name" value="Apaf_helical"/>
</dbReference>
<dbReference type="InterPro" id="IPR055414">
    <property type="entry name" value="LRR_R13L4/SHOC2-like"/>
</dbReference>
<dbReference type="Gene3D" id="1.10.8.430">
    <property type="entry name" value="Helical domain of apoptotic protease-activating factors"/>
    <property type="match status" value="1"/>
</dbReference>
<dbReference type="Pfam" id="PF23598">
    <property type="entry name" value="LRR_14"/>
    <property type="match status" value="1"/>
</dbReference>
<feature type="domain" description="Disease resistance protein winged helix" evidence="12">
    <location>
        <begin position="548"/>
        <end position="633"/>
    </location>
</feature>
<evidence type="ECO:0000256" key="1">
    <source>
        <dbReference type="ARBA" id="ARBA00002074"/>
    </source>
</evidence>
<dbReference type="PANTHER" id="PTHR23155:SF1152">
    <property type="entry name" value="AAA+ ATPASE DOMAIN-CONTAINING PROTEIN"/>
    <property type="match status" value="1"/>
</dbReference>
<proteinExistence type="inferred from homology"/>
<organism evidence="14 15">
    <name type="scientific">Cinchona calisaya</name>
    <dbReference type="NCBI Taxonomy" id="153742"/>
    <lineage>
        <taxon>Eukaryota</taxon>
        <taxon>Viridiplantae</taxon>
        <taxon>Streptophyta</taxon>
        <taxon>Embryophyta</taxon>
        <taxon>Tracheophyta</taxon>
        <taxon>Spermatophyta</taxon>
        <taxon>Magnoliopsida</taxon>
        <taxon>eudicotyledons</taxon>
        <taxon>Gunneridae</taxon>
        <taxon>Pentapetalae</taxon>
        <taxon>asterids</taxon>
        <taxon>lamiids</taxon>
        <taxon>Gentianales</taxon>
        <taxon>Rubiaceae</taxon>
        <taxon>Cinchonoideae</taxon>
        <taxon>Cinchoneae</taxon>
        <taxon>Cinchona</taxon>
    </lineage>
</organism>
<evidence type="ECO:0000259" key="13">
    <source>
        <dbReference type="Pfam" id="PF23598"/>
    </source>
</evidence>
<keyword evidence="6" id="KW-0381">Hypersensitive response</keyword>
<dbReference type="Pfam" id="PF00931">
    <property type="entry name" value="NB-ARC"/>
    <property type="match status" value="1"/>
</dbReference>
<evidence type="ECO:0000256" key="4">
    <source>
        <dbReference type="ARBA" id="ARBA00022490"/>
    </source>
</evidence>
<name>A0ABD2Y2R8_9GENT</name>
<accession>A0ABD2Y2R8</accession>
<evidence type="ECO:0000313" key="14">
    <source>
        <dbReference type="EMBL" id="KAL3501837.1"/>
    </source>
</evidence>
<feature type="domain" description="NB-ARC" evidence="11">
    <location>
        <begin position="299"/>
        <end position="465"/>
    </location>
</feature>
<keyword evidence="5" id="KW-0433">Leucine-rich repeat</keyword>
<dbReference type="Proteomes" id="UP001630127">
    <property type="component" value="Unassembled WGS sequence"/>
</dbReference>
<dbReference type="GO" id="GO:0005524">
    <property type="term" value="F:ATP binding"/>
    <property type="evidence" value="ECO:0007669"/>
    <property type="project" value="UniProtKB-KW"/>
</dbReference>
<dbReference type="InterPro" id="IPR058922">
    <property type="entry name" value="WHD_DRP"/>
</dbReference>
<comment type="function">
    <text evidence="1">Confers resistance to late blight (Phytophthora infestans) races carrying the avirulence gene Avr1. Resistance proteins guard the plant against pathogens that contain an appropriate avirulence protein via an indirect interaction with this avirulence protein. That triggers a defense system including the hypersensitive response, which restricts the pathogen growth.</text>
</comment>
<evidence type="ECO:0000256" key="2">
    <source>
        <dbReference type="ARBA" id="ARBA00004496"/>
    </source>
</evidence>
<evidence type="ECO:0000259" key="11">
    <source>
        <dbReference type="Pfam" id="PF00931"/>
    </source>
</evidence>
<keyword evidence="15" id="KW-1185">Reference proteome</keyword>
<dbReference type="SUPFAM" id="SSF52058">
    <property type="entry name" value="L domain-like"/>
    <property type="match status" value="1"/>
</dbReference>
<evidence type="ECO:0000256" key="8">
    <source>
        <dbReference type="ARBA" id="ARBA00022741"/>
    </source>
</evidence>
<dbReference type="InterPro" id="IPR002182">
    <property type="entry name" value="NB-ARC"/>
</dbReference>
<dbReference type="GO" id="GO:0009626">
    <property type="term" value="P:plant-type hypersensitive response"/>
    <property type="evidence" value="ECO:0007669"/>
    <property type="project" value="UniProtKB-KW"/>
</dbReference>
<dbReference type="Gene3D" id="3.80.10.10">
    <property type="entry name" value="Ribonuclease Inhibitor"/>
    <property type="match status" value="1"/>
</dbReference>
<reference evidence="14 15" key="1">
    <citation type="submission" date="2024-11" db="EMBL/GenBank/DDBJ databases">
        <title>A near-complete genome assembly of Cinchona calisaya.</title>
        <authorList>
            <person name="Lian D.C."/>
            <person name="Zhao X.W."/>
            <person name="Wei L."/>
        </authorList>
    </citation>
    <scope>NUCLEOTIDE SEQUENCE [LARGE SCALE GENOMIC DNA]</scope>
    <source>
        <tissue evidence="14">Nenye</tissue>
    </source>
</reference>
<dbReference type="InterPro" id="IPR032675">
    <property type="entry name" value="LRR_dom_sf"/>
</dbReference>
<dbReference type="InterPro" id="IPR027417">
    <property type="entry name" value="P-loop_NTPase"/>
</dbReference>
<dbReference type="Gene3D" id="1.20.5.4130">
    <property type="match status" value="1"/>
</dbReference>
<protein>
    <submittedName>
        <fullName evidence="14">Uncharacterized protein</fullName>
    </submittedName>
</protein>
<dbReference type="Pfam" id="PF23559">
    <property type="entry name" value="WHD_DRP"/>
    <property type="match status" value="1"/>
</dbReference>
<comment type="similarity">
    <text evidence="3">Belongs to the disease resistance NB-LRR family.</text>
</comment>
<gene>
    <name evidence="14" type="ORF">ACH5RR_036286</name>
</gene>
<dbReference type="InterPro" id="IPR044974">
    <property type="entry name" value="Disease_R_plants"/>
</dbReference>
<dbReference type="FunFam" id="1.10.10.10:FF:000322">
    <property type="entry name" value="Probable disease resistance protein At1g63360"/>
    <property type="match status" value="1"/>
</dbReference>
<evidence type="ECO:0000256" key="5">
    <source>
        <dbReference type="ARBA" id="ARBA00022614"/>
    </source>
</evidence>
<dbReference type="Gene3D" id="3.40.50.300">
    <property type="entry name" value="P-loop containing nucleotide triphosphate hydrolases"/>
    <property type="match status" value="1"/>
</dbReference>
<evidence type="ECO:0000259" key="12">
    <source>
        <dbReference type="Pfam" id="PF23559"/>
    </source>
</evidence>